<dbReference type="OrthoDB" id="5910309at2759"/>
<evidence type="ECO:0000313" key="2">
    <source>
        <dbReference type="Proteomes" id="UP000230233"/>
    </source>
</evidence>
<dbReference type="Proteomes" id="UP000230233">
    <property type="component" value="Chromosome II"/>
</dbReference>
<proteinExistence type="predicted"/>
<name>A0A2G5VB43_9PELO</name>
<sequence>MKNQPVLYDSLKSILHHMDANSRIKMSQRIPTIRAAEKSVPLKIRYLSIMDTTVKINYVQYELRVYRDYPNGDIPLDVKKENVRGGVETDFDRFGFEIPIGSNPILPGDISVRNENERVVRTDTDELERRYRNELARCEILLRVIAEKESGLEPKMEDSWRVSEKWGYSKNALQKDADRVREKLKPFDCRRHNLPPPFNCYIQLSATKYLETKPLQRLSYNRKLYEVVKQFNHILFANRPAIKVKVLECRANQVYRTPIGFKISANQLAARQSQIASIATILEGDVNTLEVSRSENAENWWQHRLVQNASELTTDDVMLRAFTNRIIRFHYDRILTAGQYCGLIENWMSVKREVGSELRIVLSIERDRKYFLDMIQTRMKVVRRDERCVTIHDKNGTQIEVSLVNNWWVKVEVVEN</sequence>
<reference evidence="2" key="1">
    <citation type="submission" date="2017-10" db="EMBL/GenBank/DDBJ databases">
        <title>Rapid genome shrinkage in a self-fertile nematode reveals novel sperm competition proteins.</title>
        <authorList>
            <person name="Yin D."/>
            <person name="Schwarz E.M."/>
            <person name="Thomas C.G."/>
            <person name="Felde R.L."/>
            <person name="Korf I.F."/>
            <person name="Cutter A.D."/>
            <person name="Schartner C.M."/>
            <person name="Ralston E.J."/>
            <person name="Meyer B.J."/>
            <person name="Haag E.S."/>
        </authorList>
    </citation>
    <scope>NUCLEOTIDE SEQUENCE [LARGE SCALE GENOMIC DNA]</scope>
    <source>
        <strain evidence="2">JU1422</strain>
    </source>
</reference>
<dbReference type="PANTHER" id="PTHR31379:SF1">
    <property type="entry name" value="F-BOX C PROTEIN-RELATED"/>
    <property type="match status" value="1"/>
</dbReference>
<organism evidence="1 2">
    <name type="scientific">Caenorhabditis nigoni</name>
    <dbReference type="NCBI Taxonomy" id="1611254"/>
    <lineage>
        <taxon>Eukaryota</taxon>
        <taxon>Metazoa</taxon>
        <taxon>Ecdysozoa</taxon>
        <taxon>Nematoda</taxon>
        <taxon>Chromadorea</taxon>
        <taxon>Rhabditida</taxon>
        <taxon>Rhabditina</taxon>
        <taxon>Rhabditomorpha</taxon>
        <taxon>Rhabditoidea</taxon>
        <taxon>Rhabditidae</taxon>
        <taxon>Peloderinae</taxon>
        <taxon>Caenorhabditis</taxon>
    </lineage>
</organism>
<gene>
    <name evidence="1" type="primary">Cnig_chr_II.g7771</name>
    <name evidence="1" type="ORF">B9Z55_007771</name>
</gene>
<protein>
    <recommendedName>
        <fullName evidence="3">DUF38 domain-containing protein</fullName>
    </recommendedName>
</protein>
<evidence type="ECO:0000313" key="1">
    <source>
        <dbReference type="EMBL" id="PIC49015.1"/>
    </source>
</evidence>
<comment type="caution">
    <text evidence="1">The sequence shown here is derived from an EMBL/GenBank/DDBJ whole genome shotgun (WGS) entry which is preliminary data.</text>
</comment>
<accession>A0A2G5VB43</accession>
<dbReference type="PANTHER" id="PTHR31379">
    <property type="entry name" value="F-BOX C PROTEIN-RELATED-RELATED"/>
    <property type="match status" value="1"/>
</dbReference>
<dbReference type="EMBL" id="PDUG01000002">
    <property type="protein sequence ID" value="PIC49015.1"/>
    <property type="molecule type" value="Genomic_DNA"/>
</dbReference>
<dbReference type="Pfam" id="PF12078">
    <property type="entry name" value="DUF3557"/>
    <property type="match status" value="1"/>
</dbReference>
<evidence type="ECO:0008006" key="3">
    <source>
        <dbReference type="Google" id="ProtNLM"/>
    </source>
</evidence>
<dbReference type="InterPro" id="IPR021942">
    <property type="entry name" value="DUF3557"/>
</dbReference>
<dbReference type="AlphaFoldDB" id="A0A2G5VB43"/>
<keyword evidence="2" id="KW-1185">Reference proteome</keyword>